<sequence>MDEFETRLKEAQPLLWCNPSYQPDGDDEARAGLARAVADWAELAPLIAALWPETSGTIRSDLRSGAAAGLGDALWIKCDHDLPVAGSVKARGGLFEVLVTARTQARAAGLLSPDGDIATLAKPEARAFFAQRRIAVGSTGNLGLSVGIAARALGYQTTVHMSHDAKAWKVQRLRDLGVEVVQHDSDYSAAVAAARNIAANDPLTHFVDDEASELLFRGYSAAARELQRQLAKAGIEIGPDRPLVLYLPCGIGGAPGGIAYGARAVFGPDVHAFFMEPVQAPSALVQMRAGLARATDVYEVGLSNRTEADGMAVATMSGLVAHAMHTRLAGVITVDDDRLLCDLARMADHGFRLEPSAASGFAGPAMLETTEEGRAFLARHLTPEAARNIVHLVWTTGGAFVPEDQYQDFIVRGRKISKHLQDRS</sequence>
<dbReference type="InterPro" id="IPR001926">
    <property type="entry name" value="TrpB-like_PALP"/>
</dbReference>
<dbReference type="RefSeq" id="WP_350935360.1">
    <property type="nucleotide sequence ID" value="NZ_JAYWLC010000003.1"/>
</dbReference>
<dbReference type="NCBIfam" id="TIGR02035">
    <property type="entry name" value="D_Ser_am_lyase"/>
    <property type="match status" value="1"/>
</dbReference>
<dbReference type="Gene3D" id="3.40.50.1100">
    <property type="match status" value="2"/>
</dbReference>
<reference evidence="6 7" key="1">
    <citation type="submission" date="2024-06" db="EMBL/GenBank/DDBJ databases">
        <title>Thioclava kandeliae sp. nov. from a rhizosphere soil sample of Kandelia candel in a mangrove.</title>
        <authorList>
            <person name="Mu T."/>
        </authorList>
    </citation>
    <scope>NUCLEOTIDE SEQUENCE [LARGE SCALE GENOMIC DNA]</scope>
    <source>
        <strain evidence="6 7">CPCC 100088</strain>
    </source>
</reference>
<evidence type="ECO:0000256" key="1">
    <source>
        <dbReference type="ARBA" id="ARBA00001933"/>
    </source>
</evidence>
<protein>
    <recommendedName>
        <fullName evidence="4">Probable D-serine dehydratase</fullName>
        <ecNumber evidence="4">4.3.1.18</ecNumber>
    </recommendedName>
    <alternativeName>
        <fullName evidence="4">D-serine deaminase</fullName>
        <shortName evidence="4">DSD</shortName>
    </alternativeName>
</protein>
<feature type="modified residue" description="N6-(pyridoxal phosphate)lysine" evidence="4">
    <location>
        <position position="89"/>
    </location>
</feature>
<evidence type="ECO:0000256" key="2">
    <source>
        <dbReference type="ARBA" id="ARBA00022898"/>
    </source>
</evidence>
<dbReference type="InterPro" id="IPR036052">
    <property type="entry name" value="TrpB-like_PALP_sf"/>
</dbReference>
<dbReference type="PANTHER" id="PTHR48078:SF9">
    <property type="entry name" value="D-SERINE DEHYDRATASE"/>
    <property type="match status" value="1"/>
</dbReference>
<dbReference type="SUPFAM" id="SSF53686">
    <property type="entry name" value="Tryptophan synthase beta subunit-like PLP-dependent enzymes"/>
    <property type="match status" value="1"/>
</dbReference>
<keyword evidence="7" id="KW-1185">Reference proteome</keyword>
<dbReference type="EC" id="4.3.1.18" evidence="4"/>
<dbReference type="GO" id="GO:0008721">
    <property type="term" value="F:D-serine ammonia-lyase activity"/>
    <property type="evidence" value="ECO:0007669"/>
    <property type="project" value="UniProtKB-EC"/>
</dbReference>
<dbReference type="Proteomes" id="UP001438953">
    <property type="component" value="Unassembled WGS sequence"/>
</dbReference>
<name>A0ABV1SE47_9RHOB</name>
<feature type="domain" description="Tryptophan synthase beta chain-like PALP" evidence="5">
    <location>
        <begin position="67"/>
        <end position="364"/>
    </location>
</feature>
<evidence type="ECO:0000313" key="6">
    <source>
        <dbReference type="EMBL" id="MER5171168.1"/>
    </source>
</evidence>
<comment type="cofactor">
    <cofactor evidence="1 4">
        <name>pyridoxal 5'-phosphate</name>
        <dbReference type="ChEBI" id="CHEBI:597326"/>
    </cofactor>
</comment>
<evidence type="ECO:0000256" key="3">
    <source>
        <dbReference type="ARBA" id="ARBA00023239"/>
    </source>
</evidence>
<comment type="catalytic activity">
    <reaction evidence="4">
        <text>D-serine = pyruvate + NH4(+)</text>
        <dbReference type="Rhea" id="RHEA:13977"/>
        <dbReference type="ChEBI" id="CHEBI:15361"/>
        <dbReference type="ChEBI" id="CHEBI:28938"/>
        <dbReference type="ChEBI" id="CHEBI:35247"/>
        <dbReference type="EC" id="4.3.1.18"/>
    </reaction>
</comment>
<dbReference type="PANTHER" id="PTHR48078">
    <property type="entry name" value="THREONINE DEHYDRATASE, MITOCHONDRIAL-RELATED"/>
    <property type="match status" value="1"/>
</dbReference>
<evidence type="ECO:0000313" key="7">
    <source>
        <dbReference type="Proteomes" id="UP001438953"/>
    </source>
</evidence>
<dbReference type="NCBIfam" id="NF002823">
    <property type="entry name" value="PRK02991.1"/>
    <property type="match status" value="1"/>
</dbReference>
<dbReference type="InterPro" id="IPR050147">
    <property type="entry name" value="Ser/Thr_Dehydratase"/>
</dbReference>
<dbReference type="HAMAP" id="MF_01030">
    <property type="entry name" value="D_Ser_dehydrat"/>
    <property type="match status" value="1"/>
</dbReference>
<accession>A0ABV1SE47</accession>
<organism evidence="6 7">
    <name type="scientific">Thioclava kandeliae</name>
    <dbReference type="NCBI Taxonomy" id="3070818"/>
    <lineage>
        <taxon>Bacteria</taxon>
        <taxon>Pseudomonadati</taxon>
        <taxon>Pseudomonadota</taxon>
        <taxon>Alphaproteobacteria</taxon>
        <taxon>Rhodobacterales</taxon>
        <taxon>Paracoccaceae</taxon>
        <taxon>Thioclava</taxon>
    </lineage>
</organism>
<comment type="similarity">
    <text evidence="4">Belongs to the serine/threonine dehydratase family. DsdA subfamily.</text>
</comment>
<comment type="caution">
    <text evidence="6">The sequence shown here is derived from an EMBL/GenBank/DDBJ whole genome shotgun (WGS) entry which is preliminary data.</text>
</comment>
<dbReference type="EMBL" id="JAYWLC010000003">
    <property type="protein sequence ID" value="MER5171168.1"/>
    <property type="molecule type" value="Genomic_DNA"/>
</dbReference>
<evidence type="ECO:0000259" key="5">
    <source>
        <dbReference type="Pfam" id="PF00291"/>
    </source>
</evidence>
<dbReference type="InterPro" id="IPR011780">
    <property type="entry name" value="D_Ser_am_lyase"/>
</dbReference>
<proteinExistence type="inferred from homology"/>
<dbReference type="Pfam" id="PF00291">
    <property type="entry name" value="PALP"/>
    <property type="match status" value="1"/>
</dbReference>
<gene>
    <name evidence="4" type="primary">dsdA</name>
    <name evidence="6" type="ORF">VSX56_05200</name>
</gene>
<evidence type="ECO:0000256" key="4">
    <source>
        <dbReference type="HAMAP-Rule" id="MF_01030"/>
    </source>
</evidence>
<keyword evidence="2 4" id="KW-0663">Pyridoxal phosphate</keyword>
<keyword evidence="3 4" id="KW-0456">Lyase</keyword>